<keyword evidence="4" id="KW-1185">Reference proteome</keyword>
<comment type="caution">
    <text evidence="3">The sequence shown here is derived from an EMBL/GenBank/DDBJ whole genome shotgun (WGS) entry which is preliminary data.</text>
</comment>
<dbReference type="PROSITE" id="PS00062">
    <property type="entry name" value="ALDOKETO_REDUCTASE_2"/>
    <property type="match status" value="1"/>
</dbReference>
<dbReference type="GO" id="GO:0016491">
    <property type="term" value="F:oxidoreductase activity"/>
    <property type="evidence" value="ECO:0007669"/>
    <property type="project" value="UniProtKB-KW"/>
</dbReference>
<reference evidence="3 4" key="1">
    <citation type="submission" date="2017-11" db="EMBL/GenBank/DDBJ databases">
        <title>Isolation and Characterization of Methanogenic Archaea from Saline Meromictic Lake at Siberia.</title>
        <authorList>
            <person name="Shen Y."/>
            <person name="Huang H.-H."/>
            <person name="Lai M.-C."/>
            <person name="Chen S.-C."/>
        </authorList>
    </citation>
    <scope>NUCLEOTIDE SEQUENCE [LARGE SCALE GENOMIC DNA]</scope>
    <source>
        <strain evidence="3 4">SY-01</strain>
    </source>
</reference>
<dbReference type="PANTHER" id="PTHR43364:SF4">
    <property type="entry name" value="NAD(P)-LINKED OXIDOREDUCTASE SUPERFAMILY PROTEIN"/>
    <property type="match status" value="1"/>
</dbReference>
<protein>
    <submittedName>
        <fullName evidence="3">General stress protein</fullName>
    </submittedName>
</protein>
<accession>A0A4E0Q2C7</accession>
<dbReference type="GO" id="GO:0005829">
    <property type="term" value="C:cytosol"/>
    <property type="evidence" value="ECO:0007669"/>
    <property type="project" value="TreeGrafter"/>
</dbReference>
<dbReference type="OrthoDB" id="28487at2157"/>
<gene>
    <name evidence="3" type="ORF">CUN85_12550</name>
</gene>
<dbReference type="InterPro" id="IPR023210">
    <property type="entry name" value="NADP_OxRdtase_dom"/>
</dbReference>
<dbReference type="SUPFAM" id="SSF51430">
    <property type="entry name" value="NAD(P)-linked oxidoreductase"/>
    <property type="match status" value="1"/>
</dbReference>
<dbReference type="Proteomes" id="UP000297295">
    <property type="component" value="Unassembled WGS sequence"/>
</dbReference>
<dbReference type="InterPro" id="IPR036812">
    <property type="entry name" value="NAD(P)_OxRdtase_dom_sf"/>
</dbReference>
<keyword evidence="1" id="KW-0560">Oxidoreductase</keyword>
<dbReference type="RefSeq" id="WP_135390636.1">
    <property type="nucleotide sequence ID" value="NZ_PGGK01000022.1"/>
</dbReference>
<proteinExistence type="predicted"/>
<sequence length="321" mass="36204">MEYTEISGTDIKVSRIGLGTQPIGYFDKDLGMQTIRKALDQGINLMDTAPVYGDGRSEEILGQAMKDYDRGEIIVSSKTGMEKVQGKGVRNTSPELMARTIEASLKRLGTDYIDIFHVHWPDMLQPAEETAGFLKGLKEEGKIRAIGLSNYSSEQMYEFCMHAEVNVCQPPYNVFERAVEVGVLPFCQKNDITLMAYRSLCQGLLTGKMNADADFKDHPVKSSDPKFQLPRYRQYLEAVSSIDALVREDHDRNVLDLAIQWILGHNNTVALWGGWKPEHMEPVNDVFGWKPDPETRDKVRDIVKKTIHNPVGPGFLEPPTR</sequence>
<dbReference type="PANTHER" id="PTHR43364">
    <property type="entry name" value="NADH-SPECIFIC METHYLGLYOXAL REDUCTASE-RELATED"/>
    <property type="match status" value="1"/>
</dbReference>
<dbReference type="InterPro" id="IPR018170">
    <property type="entry name" value="Aldo/ket_reductase_CS"/>
</dbReference>
<evidence type="ECO:0000256" key="1">
    <source>
        <dbReference type="ARBA" id="ARBA00023002"/>
    </source>
</evidence>
<dbReference type="PRINTS" id="PR00069">
    <property type="entry name" value="ALDKETRDTASE"/>
</dbReference>
<organism evidence="3 4">
    <name type="scientific">Methanolobus halotolerans</name>
    <dbReference type="NCBI Taxonomy" id="2052935"/>
    <lineage>
        <taxon>Archaea</taxon>
        <taxon>Methanobacteriati</taxon>
        <taxon>Methanobacteriota</taxon>
        <taxon>Stenosarchaea group</taxon>
        <taxon>Methanomicrobia</taxon>
        <taxon>Methanosarcinales</taxon>
        <taxon>Methanosarcinaceae</taxon>
        <taxon>Methanolobus</taxon>
    </lineage>
</organism>
<evidence type="ECO:0000313" key="3">
    <source>
        <dbReference type="EMBL" id="TGC06784.1"/>
    </source>
</evidence>
<name>A0A4E0Q2C7_9EURY</name>
<evidence type="ECO:0000313" key="4">
    <source>
        <dbReference type="Proteomes" id="UP000297295"/>
    </source>
</evidence>
<dbReference type="InterPro" id="IPR050523">
    <property type="entry name" value="AKR_Detox_Biosynth"/>
</dbReference>
<evidence type="ECO:0000259" key="2">
    <source>
        <dbReference type="Pfam" id="PF00248"/>
    </source>
</evidence>
<dbReference type="AlphaFoldDB" id="A0A4E0Q2C7"/>
<dbReference type="EMBL" id="PGGK01000022">
    <property type="protein sequence ID" value="TGC06784.1"/>
    <property type="molecule type" value="Genomic_DNA"/>
</dbReference>
<dbReference type="InterPro" id="IPR020471">
    <property type="entry name" value="AKR"/>
</dbReference>
<dbReference type="Gene3D" id="3.20.20.100">
    <property type="entry name" value="NADP-dependent oxidoreductase domain"/>
    <property type="match status" value="1"/>
</dbReference>
<dbReference type="Pfam" id="PF00248">
    <property type="entry name" value="Aldo_ket_red"/>
    <property type="match status" value="1"/>
</dbReference>
<feature type="domain" description="NADP-dependent oxidoreductase" evidence="2">
    <location>
        <begin position="15"/>
        <end position="291"/>
    </location>
</feature>